<organism evidence="5 6">
    <name type="scientific">Variovorax paradoxus</name>
    <dbReference type="NCBI Taxonomy" id="34073"/>
    <lineage>
        <taxon>Bacteria</taxon>
        <taxon>Pseudomonadati</taxon>
        <taxon>Pseudomonadota</taxon>
        <taxon>Betaproteobacteria</taxon>
        <taxon>Burkholderiales</taxon>
        <taxon>Comamonadaceae</taxon>
        <taxon>Variovorax</taxon>
    </lineage>
</organism>
<dbReference type="GO" id="GO:0003700">
    <property type="term" value="F:DNA-binding transcription factor activity"/>
    <property type="evidence" value="ECO:0007669"/>
    <property type="project" value="TreeGrafter"/>
</dbReference>
<keyword evidence="1" id="KW-0805">Transcription regulation</keyword>
<proteinExistence type="predicted"/>
<name>A0A2W5QPL8_VARPD</name>
<dbReference type="PROSITE" id="PS50943">
    <property type="entry name" value="HTH_CROC1"/>
    <property type="match status" value="1"/>
</dbReference>
<feature type="domain" description="HTH cro/C1-type" evidence="4">
    <location>
        <begin position="31"/>
        <end position="85"/>
    </location>
</feature>
<evidence type="ECO:0000313" key="6">
    <source>
        <dbReference type="Proteomes" id="UP000249135"/>
    </source>
</evidence>
<reference evidence="5 6" key="1">
    <citation type="submission" date="2017-08" db="EMBL/GenBank/DDBJ databases">
        <title>Infants hospitalized years apart are colonized by the same room-sourced microbial strains.</title>
        <authorList>
            <person name="Brooks B."/>
            <person name="Olm M.R."/>
            <person name="Firek B.A."/>
            <person name="Baker R."/>
            <person name="Thomas B.C."/>
            <person name="Morowitz M.J."/>
            <person name="Banfield J.F."/>
        </authorList>
    </citation>
    <scope>NUCLEOTIDE SEQUENCE [LARGE SCALE GENOMIC DNA]</scope>
    <source>
        <strain evidence="5">S2_005_003_R2_41</strain>
    </source>
</reference>
<dbReference type="AlphaFoldDB" id="A0A2W5QPL8"/>
<evidence type="ECO:0000259" key="4">
    <source>
        <dbReference type="PROSITE" id="PS50943"/>
    </source>
</evidence>
<dbReference type="Gene3D" id="1.10.260.40">
    <property type="entry name" value="lambda repressor-like DNA-binding domains"/>
    <property type="match status" value="1"/>
</dbReference>
<evidence type="ECO:0000256" key="1">
    <source>
        <dbReference type="ARBA" id="ARBA00023015"/>
    </source>
</evidence>
<sequence length="101" mass="11488">MPRVVVNKPQPLDDASAEELVRIQQAFGVGLRKLRHEKLITLEQLAERAGLHPNYVGSVERGERNISLFNIWRIAVGLDLTASQLLEALPRRPHRRSKLPH</sequence>
<protein>
    <submittedName>
        <fullName evidence="5">XRE family transcriptional regulator</fullName>
    </submittedName>
</protein>
<dbReference type="CDD" id="cd00093">
    <property type="entry name" value="HTH_XRE"/>
    <property type="match status" value="1"/>
</dbReference>
<dbReference type="InterPro" id="IPR001387">
    <property type="entry name" value="Cro/C1-type_HTH"/>
</dbReference>
<dbReference type="SUPFAM" id="SSF47413">
    <property type="entry name" value="lambda repressor-like DNA-binding domains"/>
    <property type="match status" value="1"/>
</dbReference>
<gene>
    <name evidence="5" type="ORF">DI563_00470</name>
</gene>
<accession>A0A2W5QPL8</accession>
<dbReference type="SMART" id="SM00530">
    <property type="entry name" value="HTH_XRE"/>
    <property type="match status" value="1"/>
</dbReference>
<dbReference type="InterPro" id="IPR010982">
    <property type="entry name" value="Lambda_DNA-bd_dom_sf"/>
</dbReference>
<dbReference type="Proteomes" id="UP000249135">
    <property type="component" value="Unassembled WGS sequence"/>
</dbReference>
<evidence type="ECO:0000256" key="3">
    <source>
        <dbReference type="ARBA" id="ARBA00023163"/>
    </source>
</evidence>
<dbReference type="Pfam" id="PF01381">
    <property type="entry name" value="HTH_3"/>
    <property type="match status" value="1"/>
</dbReference>
<dbReference type="EMBL" id="QFPP01000002">
    <property type="protein sequence ID" value="PZQ78309.1"/>
    <property type="molecule type" value="Genomic_DNA"/>
</dbReference>
<keyword evidence="3" id="KW-0804">Transcription</keyword>
<dbReference type="PANTHER" id="PTHR46797">
    <property type="entry name" value="HTH-TYPE TRANSCRIPTIONAL REGULATOR"/>
    <property type="match status" value="1"/>
</dbReference>
<evidence type="ECO:0000256" key="2">
    <source>
        <dbReference type="ARBA" id="ARBA00023125"/>
    </source>
</evidence>
<dbReference type="InterPro" id="IPR050807">
    <property type="entry name" value="TransReg_Diox_bact_type"/>
</dbReference>
<keyword evidence="2" id="KW-0238">DNA-binding</keyword>
<dbReference type="GO" id="GO:0005829">
    <property type="term" value="C:cytosol"/>
    <property type="evidence" value="ECO:0007669"/>
    <property type="project" value="TreeGrafter"/>
</dbReference>
<comment type="caution">
    <text evidence="5">The sequence shown here is derived from an EMBL/GenBank/DDBJ whole genome shotgun (WGS) entry which is preliminary data.</text>
</comment>
<evidence type="ECO:0000313" key="5">
    <source>
        <dbReference type="EMBL" id="PZQ78309.1"/>
    </source>
</evidence>
<dbReference type="GO" id="GO:0003677">
    <property type="term" value="F:DNA binding"/>
    <property type="evidence" value="ECO:0007669"/>
    <property type="project" value="UniProtKB-KW"/>
</dbReference>
<dbReference type="PANTHER" id="PTHR46797:SF23">
    <property type="entry name" value="HTH-TYPE TRANSCRIPTIONAL REGULATOR SUTR"/>
    <property type="match status" value="1"/>
</dbReference>